<feature type="compositionally biased region" description="Basic and acidic residues" evidence="1">
    <location>
        <begin position="9"/>
        <end position="37"/>
    </location>
</feature>
<evidence type="ECO:0000313" key="3">
    <source>
        <dbReference type="Proteomes" id="UP001372834"/>
    </source>
</evidence>
<sequence length="109" mass="12563">MEQVPDGMDDGKEEEKIDRLGEGRDEGEERRGRKPHLDIDIDTSKITKYVDNLVLALSKNLPKKREIVVRLEGAWEELEDIWKVRVRTRETSGLFAATRKKTFPDQSPG</sequence>
<dbReference type="Proteomes" id="UP001372834">
    <property type="component" value="Unassembled WGS sequence"/>
</dbReference>
<dbReference type="EMBL" id="JAWJWE010000008">
    <property type="protein sequence ID" value="KAK6631873.1"/>
    <property type="molecule type" value="Genomic_DNA"/>
</dbReference>
<reference evidence="2 3" key="1">
    <citation type="submission" date="2023-10" db="EMBL/GenBank/DDBJ databases">
        <title>Genomes of two closely related lineages of the louse Polyplax serrata with different host specificities.</title>
        <authorList>
            <person name="Martinu J."/>
            <person name="Tarabai H."/>
            <person name="Stefka J."/>
            <person name="Hypsa V."/>
        </authorList>
    </citation>
    <scope>NUCLEOTIDE SEQUENCE [LARGE SCALE GENOMIC DNA]</scope>
    <source>
        <strain evidence="2">HR10_N</strain>
    </source>
</reference>
<gene>
    <name evidence="2" type="ORF">RUM43_013939</name>
</gene>
<organism evidence="2 3">
    <name type="scientific">Polyplax serrata</name>
    <name type="common">Common mouse louse</name>
    <dbReference type="NCBI Taxonomy" id="468196"/>
    <lineage>
        <taxon>Eukaryota</taxon>
        <taxon>Metazoa</taxon>
        <taxon>Ecdysozoa</taxon>
        <taxon>Arthropoda</taxon>
        <taxon>Hexapoda</taxon>
        <taxon>Insecta</taxon>
        <taxon>Pterygota</taxon>
        <taxon>Neoptera</taxon>
        <taxon>Paraneoptera</taxon>
        <taxon>Psocodea</taxon>
        <taxon>Troctomorpha</taxon>
        <taxon>Phthiraptera</taxon>
        <taxon>Anoplura</taxon>
        <taxon>Polyplacidae</taxon>
        <taxon>Polyplax</taxon>
    </lineage>
</organism>
<dbReference type="AlphaFoldDB" id="A0AAN8RY75"/>
<feature type="region of interest" description="Disordered" evidence="1">
    <location>
        <begin position="1"/>
        <end position="37"/>
    </location>
</feature>
<evidence type="ECO:0000256" key="1">
    <source>
        <dbReference type="SAM" id="MobiDB-lite"/>
    </source>
</evidence>
<name>A0AAN8RY75_POLSC</name>
<evidence type="ECO:0000313" key="2">
    <source>
        <dbReference type="EMBL" id="KAK6631873.1"/>
    </source>
</evidence>
<comment type="caution">
    <text evidence="2">The sequence shown here is derived from an EMBL/GenBank/DDBJ whole genome shotgun (WGS) entry which is preliminary data.</text>
</comment>
<accession>A0AAN8RY75</accession>
<protein>
    <submittedName>
        <fullName evidence="2">Uncharacterized protein</fullName>
    </submittedName>
</protein>
<proteinExistence type="predicted"/>